<accession>A0A5E8UXN6</accession>
<gene>
    <name evidence="1" type="ORF">SADFL11_00002340</name>
</gene>
<proteinExistence type="predicted"/>
<evidence type="ECO:0000313" key="2">
    <source>
        <dbReference type="Proteomes" id="UP000004703"/>
    </source>
</evidence>
<dbReference type="Proteomes" id="UP000004703">
    <property type="component" value="Chromosome"/>
</dbReference>
<organism evidence="1 2">
    <name type="scientific">Roseibium alexandrii (strain DSM 17067 / NCIMB 14079 / DFL-11)</name>
    <name type="common">Labrenzia alexandrii</name>
    <dbReference type="NCBI Taxonomy" id="244592"/>
    <lineage>
        <taxon>Bacteria</taxon>
        <taxon>Pseudomonadati</taxon>
        <taxon>Pseudomonadota</taxon>
        <taxon>Alphaproteobacteria</taxon>
        <taxon>Hyphomicrobiales</taxon>
        <taxon>Stappiaceae</taxon>
        <taxon>Roseibium</taxon>
    </lineage>
</organism>
<evidence type="ECO:0000313" key="1">
    <source>
        <dbReference type="EMBL" id="RMX61923.1"/>
    </source>
</evidence>
<protein>
    <submittedName>
        <fullName evidence="1">Uncharacterized protein</fullName>
    </submittedName>
</protein>
<reference evidence="1 2" key="2">
    <citation type="submission" date="2013-04" db="EMBL/GenBank/DDBJ databases">
        <authorList>
            <person name="Fiebig A."/>
            <person name="Pradella S."/>
            <person name="Wagner-Doebler I."/>
        </authorList>
    </citation>
    <scope>NUCLEOTIDE SEQUENCE [LARGE SCALE GENOMIC DNA]</scope>
    <source>
        <strain evidence="2">DSM 17067 / NCIMB 14079 / DFL-11</strain>
    </source>
</reference>
<comment type="caution">
    <text evidence="1">The sequence shown here is derived from an EMBL/GenBank/DDBJ whole genome shotgun (WGS) entry which is preliminary data.</text>
</comment>
<reference evidence="1 2" key="1">
    <citation type="submission" date="2008-01" db="EMBL/GenBank/DDBJ databases">
        <authorList>
            <person name="Wagner-Dobler I."/>
            <person name="Ferriera S."/>
            <person name="Johnson J."/>
            <person name="Kravitz S."/>
            <person name="Beeson K."/>
            <person name="Sutton G."/>
            <person name="Rogers Y.-H."/>
            <person name="Friedman R."/>
            <person name="Frazier M."/>
            <person name="Venter J.C."/>
        </authorList>
    </citation>
    <scope>NUCLEOTIDE SEQUENCE [LARGE SCALE GENOMIC DNA]</scope>
    <source>
        <strain evidence="2">DSM 17067 / NCIMB 14079 / DFL-11</strain>
    </source>
</reference>
<dbReference type="EMBL" id="ACCU02000001">
    <property type="protein sequence ID" value="RMX61923.1"/>
    <property type="molecule type" value="Genomic_DNA"/>
</dbReference>
<dbReference type="AlphaFoldDB" id="A0A5E8UXN6"/>
<name>A0A5E8UXN6_ROSAD</name>
<sequence>MERAAIGSANVSPLPEAYLSLLRRQECEVKASVARCLRTPPEGANQQDLVDYRNRITQLQRCP</sequence>